<dbReference type="EMBL" id="FZPD01000001">
    <property type="protein sequence ID" value="SNS43741.1"/>
    <property type="molecule type" value="Genomic_DNA"/>
</dbReference>
<proteinExistence type="predicted"/>
<dbReference type="InterPro" id="IPR025164">
    <property type="entry name" value="Toastrack_DUF4097"/>
</dbReference>
<evidence type="ECO:0000313" key="2">
    <source>
        <dbReference type="EMBL" id="SNS43741.1"/>
    </source>
</evidence>
<dbReference type="AlphaFoldDB" id="A0A239EH32"/>
<protein>
    <recommendedName>
        <fullName evidence="1">DUF4097 domain-containing protein</fullName>
    </recommendedName>
</protein>
<keyword evidence="3" id="KW-1185">Reference proteome</keyword>
<reference evidence="2 3" key="1">
    <citation type="submission" date="2017-06" db="EMBL/GenBank/DDBJ databases">
        <authorList>
            <person name="Kim H.J."/>
            <person name="Triplett B.A."/>
        </authorList>
    </citation>
    <scope>NUCLEOTIDE SEQUENCE [LARGE SCALE GENOMIC DNA]</scope>
    <source>
        <strain evidence="2 3">DSM 19307</strain>
    </source>
</reference>
<dbReference type="Proteomes" id="UP000198393">
    <property type="component" value="Unassembled WGS sequence"/>
</dbReference>
<gene>
    <name evidence="2" type="ORF">SAMN05421640_0137</name>
</gene>
<dbReference type="Pfam" id="PF13349">
    <property type="entry name" value="DUF4097"/>
    <property type="match status" value="1"/>
</dbReference>
<sequence length="276" mass="31172">MKLLLILLTLINPDLKEDRIVINKTYDISNAEKMLVMIHNMNGDVTVEATEGNQVSLDLTIEISASSDDLIDQAKRDLKLGEYIKNDSLVLYMKAPFIRRCEGQQFWGYNMNDGPDYSFKYQYKLKVPKKIAIHAKTVNNGDVLVRNMEGKVMVSNVNGDIEVENVHDLRRASTVNGDVDITFVKAPQMPVKFHTVNGDFTFELPDDFNAQVYFDSMNGDLYTAFDYKRMSPKVEKSERNGTFKIGTKTGVEIGSGGPELSFKSINGNVYLKKKKS</sequence>
<name>A0A239EH32_EKHLU</name>
<accession>A0A239EH32</accession>
<dbReference type="OrthoDB" id="937739at2"/>
<evidence type="ECO:0000313" key="3">
    <source>
        <dbReference type="Proteomes" id="UP000198393"/>
    </source>
</evidence>
<evidence type="ECO:0000259" key="1">
    <source>
        <dbReference type="Pfam" id="PF13349"/>
    </source>
</evidence>
<organism evidence="2 3">
    <name type="scientific">Ekhidna lutea</name>
    <dbReference type="NCBI Taxonomy" id="447679"/>
    <lineage>
        <taxon>Bacteria</taxon>
        <taxon>Pseudomonadati</taxon>
        <taxon>Bacteroidota</taxon>
        <taxon>Cytophagia</taxon>
        <taxon>Cytophagales</taxon>
        <taxon>Reichenbachiellaceae</taxon>
        <taxon>Ekhidna</taxon>
    </lineage>
</organism>
<feature type="domain" description="DUF4097" evidence="1">
    <location>
        <begin position="138"/>
        <end position="204"/>
    </location>
</feature>
<dbReference type="RefSeq" id="WP_144017281.1">
    <property type="nucleotide sequence ID" value="NZ_FZPD01000001.1"/>
</dbReference>